<dbReference type="GO" id="GO:0016020">
    <property type="term" value="C:membrane"/>
    <property type="evidence" value="ECO:0007669"/>
    <property type="project" value="UniProtKB-SubCell"/>
</dbReference>
<sequence length="1705" mass="196951">MIVKKNKKKKLLLEILFPIVVTILLCILKILGKPILYNAEDSINIGNLETTFNINDKNANTISFVFNHINNEEQNFLISRIMNGKILKKRNLKYIIKNDEYNINNDPRFNYTIFDNLLALINISNKDNGYYTTIEMLDSNYLNYNLDPLNSYGHSRAHPSKIISNKYLNGISYLQSLVESALVSLKTNSTVNYDINIGFLSKPPIKYNASENVKTKIYSLLSSFIFIIFIPFIVKLLQRENEKKINETALVIGVNPATFILSWEIIYSILMIILSLIITAILIFTKTYQYVSSIILYITILFYGLSNCGIGMIFSTIFQKSKRAGSICITVLMCISYLCFFYVGKYSKIIFGLLLSPITFSSIMEEININEMRGEKIIAFGNLNGNISTLQLIKYLFKGEIDIYIFLENWYQSSIGIYMLILLVNALFYYYLAIIFNIILKKGFKSLKNGKSYVEIPESQNHYYTSDVEDDPKDNENCLVEVSDVSKAYEIESPYQKEYFIIKLVKKETLIVLRHINFKVYKDEIFGILGKNGVGKSVLLNIMTGLESQSSGNIYFNGVNINTDISKIHKDFGICPQVNNLYNELTVTNYIKTYAKIKNVKVDINQILKEMNLENNKNSKIINLSKSQKRKLCIGIAFIGDPKYVFLDEPTVGLDYSSKKQIWSLLLNKKKDRVIFLVTTDMEEADIIANRKLILSHNKIRCLGSSLYLKEHFNMKYTVDIESKEFDKLNEIINRHIPESYYYVQNEDDQLVNINTNIKSWKLPISSTSKFPELFQELDSLMTREENSIIKNYSLSIPTLEELFVRLVDEYSDDNINPFLSRNSGESRAYSDDNTIFIDAYEETLDNHQSSYETGDITSISENNNHDNDDNTIIVNMNDGASNKEKPISNFKKILSLLSLRINIHINNIDFSNYVIIFPIIISGIVYRIIDYSYENVIFNGYDNSLLNITNEYNKNIFNINSNNVNIPNFTTDLYRDTIYNYSLFNVTEYDDKTLNEIGKSFNKEEYYVSSISGLLENNNNNNNNNNNYKFNINYNASLENALPVTLNAITNTILTSKNITDKVTTYSSLTKIYTDHNHYQFIITGVFLGLLTFSYMFCTTFFGPLIVNERNNKIDQQLYLRGVSRKIYWISSIIAEAIILYFTSIFAINSMLWRYSEAFLSFKNFIIIFFSSLLWSIASITYQFIISLFIKKEKSAKILVPLVNTISVFIEIFIFSIVNDLTTTNNPNKIFSTSAIIIEIIFTLINPSFGILSILNAYFIVEYYEISTKIKFSTTSLLKFNTGIIPIMITLLVAIILYFILLIALDKLKSNKFSKSIIYSLNKETAENNVKIMKETDEDVYNEYINIQENTMDYSMSVLQLSKEYKVNHPPHNKKRNNNVKNYQYGDIHQSKYNKKDYVKTAVEDISFGVKNKECFGILGFNKSGKSTILEMIISEQFPTTGNIYYDGIDSHQIDMTKLSFGYLPQKDIFWKDLTVKKNINYFLKIRGYSKEKIKELTKKFISDYHLEFDKDLNITQLSYGIKRKLCLLLALCDNPKRIILDEPTLGMDPIMKRHIWKILKDTIKNTNHTSIIITTTSVEEAQILCDRIGVLIDGRFISIGSPEHIKMKYCHHKYILEVQSSEIEKFHQRVIEEDQLLGSNNNYKIIDKFNDLIKYEVSISNGIGRIFEVMEGCKSSGLVLNYSFGQISLDQVILNFYKYSKQK</sequence>
<feature type="transmembrane region" description="Helical" evidence="10">
    <location>
        <begin position="1283"/>
        <end position="1306"/>
    </location>
</feature>
<dbReference type="GO" id="GO:0140359">
    <property type="term" value="F:ABC-type transporter activity"/>
    <property type="evidence" value="ECO:0007669"/>
    <property type="project" value="InterPro"/>
</dbReference>
<evidence type="ECO:0000256" key="2">
    <source>
        <dbReference type="ARBA" id="ARBA00008869"/>
    </source>
</evidence>
<evidence type="ECO:0000313" key="12">
    <source>
        <dbReference type="EMBL" id="ORY80066.1"/>
    </source>
</evidence>
<evidence type="ECO:0000256" key="4">
    <source>
        <dbReference type="ARBA" id="ARBA00022692"/>
    </source>
</evidence>
<protein>
    <submittedName>
        <fullName evidence="12">p-loop containing nucleoside triphosphate hydrolase protein</fullName>
    </submittedName>
</protein>
<dbReference type="GO" id="GO:0005319">
    <property type="term" value="F:lipid transporter activity"/>
    <property type="evidence" value="ECO:0007669"/>
    <property type="project" value="TreeGrafter"/>
</dbReference>
<feature type="transmembrane region" description="Helical" evidence="10">
    <location>
        <begin position="1199"/>
        <end position="1219"/>
    </location>
</feature>
<comment type="subcellular location">
    <subcellularLocation>
        <location evidence="1">Membrane</location>
        <topology evidence="1">Multi-pass membrane protein</topology>
    </subcellularLocation>
</comment>
<feature type="transmembrane region" description="Helical" evidence="10">
    <location>
        <begin position="1231"/>
        <end position="1262"/>
    </location>
</feature>
<dbReference type="OrthoDB" id="2109100at2759"/>
<dbReference type="SMART" id="SM00382">
    <property type="entry name" value="AAA"/>
    <property type="match status" value="2"/>
</dbReference>
<dbReference type="InterPro" id="IPR003439">
    <property type="entry name" value="ABC_transporter-like_ATP-bd"/>
</dbReference>
<evidence type="ECO:0000259" key="11">
    <source>
        <dbReference type="PROSITE" id="PS50893"/>
    </source>
</evidence>
<evidence type="ECO:0000256" key="5">
    <source>
        <dbReference type="ARBA" id="ARBA00022737"/>
    </source>
</evidence>
<dbReference type="Pfam" id="PF00005">
    <property type="entry name" value="ABC_tran"/>
    <property type="match status" value="2"/>
</dbReference>
<keyword evidence="8 10" id="KW-1133">Transmembrane helix</keyword>
<accession>A0A1Y2F9R3</accession>
<evidence type="ECO:0000313" key="13">
    <source>
        <dbReference type="Proteomes" id="UP000193920"/>
    </source>
</evidence>
<dbReference type="Pfam" id="PF12698">
    <property type="entry name" value="ABC2_membrane_3"/>
    <property type="match status" value="2"/>
</dbReference>
<keyword evidence="6" id="KW-0547">Nucleotide-binding</keyword>
<dbReference type="Gene3D" id="3.40.50.300">
    <property type="entry name" value="P-loop containing nucleotide triphosphate hydrolases"/>
    <property type="match status" value="2"/>
</dbReference>
<feature type="transmembrane region" description="Helical" evidence="10">
    <location>
        <begin position="417"/>
        <end position="440"/>
    </location>
</feature>
<keyword evidence="4 10" id="KW-0812">Transmembrane</keyword>
<feature type="transmembrane region" description="Helical" evidence="10">
    <location>
        <begin position="12"/>
        <end position="32"/>
    </location>
</feature>
<dbReference type="SUPFAM" id="SSF52540">
    <property type="entry name" value="P-loop containing nucleoside triphosphate hydrolases"/>
    <property type="match status" value="2"/>
</dbReference>
<keyword evidence="13" id="KW-1185">Reference proteome</keyword>
<feature type="transmembrane region" description="Helical" evidence="10">
    <location>
        <begin position="1128"/>
        <end position="1154"/>
    </location>
</feature>
<dbReference type="InterPro" id="IPR026082">
    <property type="entry name" value="ABCA"/>
</dbReference>
<reference evidence="12 13" key="1">
    <citation type="submission" date="2016-08" db="EMBL/GenBank/DDBJ databases">
        <title>A Parts List for Fungal Cellulosomes Revealed by Comparative Genomics.</title>
        <authorList>
            <consortium name="DOE Joint Genome Institute"/>
            <person name="Haitjema C.H."/>
            <person name="Gilmore S.P."/>
            <person name="Henske J.K."/>
            <person name="Solomon K.V."/>
            <person name="De Groot R."/>
            <person name="Kuo A."/>
            <person name="Mondo S.J."/>
            <person name="Salamov A.A."/>
            <person name="Labutti K."/>
            <person name="Zhao Z."/>
            <person name="Chiniquy J."/>
            <person name="Barry K."/>
            <person name="Brewer H.M."/>
            <person name="Purvine S.O."/>
            <person name="Wright A.T."/>
            <person name="Boxma B."/>
            <person name="Van Alen T."/>
            <person name="Hackstein J.H."/>
            <person name="Baker S.E."/>
            <person name="Grigoriev I.V."/>
            <person name="O'Malley M.A."/>
        </authorList>
    </citation>
    <scope>NUCLEOTIDE SEQUENCE [LARGE SCALE GENOMIC DNA]</scope>
    <source>
        <strain evidence="12 13">G1</strain>
    </source>
</reference>
<evidence type="ECO:0000256" key="10">
    <source>
        <dbReference type="SAM" id="Phobius"/>
    </source>
</evidence>
<dbReference type="Proteomes" id="UP000193920">
    <property type="component" value="Unassembled WGS sequence"/>
</dbReference>
<comment type="caution">
    <text evidence="12">The sequence shown here is derived from an EMBL/GenBank/DDBJ whole genome shotgun (WGS) entry which is preliminary data.</text>
</comment>
<organism evidence="12 13">
    <name type="scientific">Neocallimastix californiae</name>
    <dbReference type="NCBI Taxonomy" id="1754190"/>
    <lineage>
        <taxon>Eukaryota</taxon>
        <taxon>Fungi</taxon>
        <taxon>Fungi incertae sedis</taxon>
        <taxon>Chytridiomycota</taxon>
        <taxon>Chytridiomycota incertae sedis</taxon>
        <taxon>Neocallimastigomycetes</taxon>
        <taxon>Neocallimastigales</taxon>
        <taxon>Neocallimastigaceae</taxon>
        <taxon>Neocallimastix</taxon>
    </lineage>
</organism>
<gene>
    <name evidence="12" type="ORF">LY90DRAFT_664526</name>
</gene>
<dbReference type="STRING" id="1754190.A0A1Y2F9R3"/>
<dbReference type="CDD" id="cd03263">
    <property type="entry name" value="ABC_subfamily_A"/>
    <property type="match status" value="2"/>
</dbReference>
<feature type="transmembrane region" description="Helical" evidence="10">
    <location>
        <begin position="217"/>
        <end position="237"/>
    </location>
</feature>
<dbReference type="InterPro" id="IPR003593">
    <property type="entry name" value="AAA+_ATPase"/>
</dbReference>
<dbReference type="GO" id="GO:0016887">
    <property type="term" value="F:ATP hydrolysis activity"/>
    <property type="evidence" value="ECO:0007669"/>
    <property type="project" value="InterPro"/>
</dbReference>
<dbReference type="InterPro" id="IPR027417">
    <property type="entry name" value="P-loop_NTPase"/>
</dbReference>
<evidence type="ECO:0000256" key="6">
    <source>
        <dbReference type="ARBA" id="ARBA00022741"/>
    </source>
</evidence>
<feature type="transmembrane region" description="Helical" evidence="10">
    <location>
        <begin position="290"/>
        <end position="314"/>
    </location>
</feature>
<feature type="transmembrane region" description="Helical" evidence="10">
    <location>
        <begin position="258"/>
        <end position="284"/>
    </location>
</feature>
<keyword evidence="5" id="KW-0677">Repeat</keyword>
<dbReference type="PROSITE" id="PS50893">
    <property type="entry name" value="ABC_TRANSPORTER_2"/>
    <property type="match status" value="2"/>
</dbReference>
<dbReference type="PANTHER" id="PTHR19229">
    <property type="entry name" value="ATP-BINDING CASSETTE TRANSPORTER SUBFAMILY A ABCA"/>
    <property type="match status" value="1"/>
</dbReference>
<dbReference type="InterPro" id="IPR013525">
    <property type="entry name" value="ABC2_TM"/>
</dbReference>
<feature type="domain" description="ABC transporter" evidence="11">
    <location>
        <begin position="480"/>
        <end position="722"/>
    </location>
</feature>
<evidence type="ECO:0000256" key="9">
    <source>
        <dbReference type="ARBA" id="ARBA00023136"/>
    </source>
</evidence>
<keyword evidence="3" id="KW-0813">Transport</keyword>
<feature type="domain" description="ABC transporter" evidence="11">
    <location>
        <begin position="1384"/>
        <end position="1620"/>
    </location>
</feature>
<keyword evidence="12" id="KW-0378">Hydrolase</keyword>
<name>A0A1Y2F9R3_9FUNG</name>
<feature type="transmembrane region" description="Helical" evidence="10">
    <location>
        <begin position="1082"/>
        <end position="1108"/>
    </location>
</feature>
<feature type="transmembrane region" description="Helical" evidence="10">
    <location>
        <begin position="326"/>
        <end position="343"/>
    </location>
</feature>
<proteinExistence type="inferred from homology"/>
<keyword evidence="9 10" id="KW-0472">Membrane</keyword>
<feature type="transmembrane region" description="Helical" evidence="10">
    <location>
        <begin position="1166"/>
        <end position="1187"/>
    </location>
</feature>
<keyword evidence="7" id="KW-0067">ATP-binding</keyword>
<dbReference type="EMBL" id="MCOG01000013">
    <property type="protein sequence ID" value="ORY80066.1"/>
    <property type="molecule type" value="Genomic_DNA"/>
</dbReference>
<dbReference type="PANTHER" id="PTHR19229:SF36">
    <property type="entry name" value="ATP-BINDING CASSETTE SUB-FAMILY A MEMBER 2"/>
    <property type="match status" value="1"/>
</dbReference>
<dbReference type="GO" id="GO:0005524">
    <property type="term" value="F:ATP binding"/>
    <property type="evidence" value="ECO:0007669"/>
    <property type="project" value="UniProtKB-KW"/>
</dbReference>
<evidence type="ECO:0000256" key="1">
    <source>
        <dbReference type="ARBA" id="ARBA00004141"/>
    </source>
</evidence>
<evidence type="ECO:0000256" key="7">
    <source>
        <dbReference type="ARBA" id="ARBA00022840"/>
    </source>
</evidence>
<evidence type="ECO:0000256" key="3">
    <source>
        <dbReference type="ARBA" id="ARBA00022448"/>
    </source>
</evidence>
<comment type="similarity">
    <text evidence="2">Belongs to the ABC transporter superfamily. ABCA family.</text>
</comment>
<evidence type="ECO:0000256" key="8">
    <source>
        <dbReference type="ARBA" id="ARBA00022989"/>
    </source>
</evidence>